<accession>A0A7S3P4S3</accession>
<dbReference type="Pfam" id="PF10213">
    <property type="entry name" value="MRP-S28"/>
    <property type="match status" value="1"/>
</dbReference>
<evidence type="ECO:0000259" key="1">
    <source>
        <dbReference type="Pfam" id="PF10213"/>
    </source>
</evidence>
<proteinExistence type="predicted"/>
<feature type="domain" description="Small ribosomal subunit protein mS35 mitochondrial conserved" evidence="1">
    <location>
        <begin position="101"/>
        <end position="179"/>
    </location>
</feature>
<dbReference type="EMBL" id="HBIM01012467">
    <property type="protein sequence ID" value="CAE0412981.1"/>
    <property type="molecule type" value="Transcribed_RNA"/>
</dbReference>
<evidence type="ECO:0000313" key="2">
    <source>
        <dbReference type="EMBL" id="CAE0412981.1"/>
    </source>
</evidence>
<dbReference type="AlphaFoldDB" id="A0A7S3P4S3"/>
<dbReference type="InterPro" id="IPR019349">
    <property type="entry name" value="Ribosomal_mS35_mit"/>
</dbReference>
<protein>
    <recommendedName>
        <fullName evidence="1">Small ribosomal subunit protein mS35 mitochondrial conserved domain-containing protein</fullName>
    </recommendedName>
</protein>
<reference evidence="2" key="1">
    <citation type="submission" date="2021-01" db="EMBL/GenBank/DDBJ databases">
        <authorList>
            <person name="Corre E."/>
            <person name="Pelletier E."/>
            <person name="Niang G."/>
            <person name="Scheremetjew M."/>
            <person name="Finn R."/>
            <person name="Kale V."/>
            <person name="Holt S."/>
            <person name="Cochrane G."/>
            <person name="Meng A."/>
            <person name="Brown T."/>
            <person name="Cohen L."/>
        </authorList>
    </citation>
    <scope>NUCLEOTIDE SEQUENCE</scope>
    <source>
        <strain evidence="2">CCMP127</strain>
    </source>
</reference>
<name>A0A7S3P4S3_9STRA</name>
<gene>
    <name evidence="2" type="ORF">ACOF00016_LOCUS10239</name>
</gene>
<sequence>MNFTTRTFSPALRAASAQLARRTSIAAACVAILPMRTFSSFGEESPLDDFLKPGAPTPLYGKVEWQPRPVTTKKLECGVDEAHLRFKTKCYGRLMLPPFVHPNEHKIVMTVPIHHLNLSPLERDILKEIVGSGRWHEDRGELRLQSVSFGSRIENKRHLVSMLDRLVLSCQRLAAEVQDQAGEEATAA</sequence>
<organism evidence="2">
    <name type="scientific">Amphora coffeiformis</name>
    <dbReference type="NCBI Taxonomy" id="265554"/>
    <lineage>
        <taxon>Eukaryota</taxon>
        <taxon>Sar</taxon>
        <taxon>Stramenopiles</taxon>
        <taxon>Ochrophyta</taxon>
        <taxon>Bacillariophyta</taxon>
        <taxon>Bacillariophyceae</taxon>
        <taxon>Bacillariophycidae</taxon>
        <taxon>Thalassiophysales</taxon>
        <taxon>Catenulaceae</taxon>
        <taxon>Amphora</taxon>
    </lineage>
</organism>